<dbReference type="GO" id="GO:0008146">
    <property type="term" value="F:sulfotransferase activity"/>
    <property type="evidence" value="ECO:0007669"/>
    <property type="project" value="InterPro"/>
</dbReference>
<evidence type="ECO:0000313" key="2">
    <source>
        <dbReference type="EMBL" id="CTQ47095.1"/>
    </source>
</evidence>
<dbReference type="AlphaFoldDB" id="A0A0M6YAI0"/>
<keyword evidence="2" id="KW-0808">Transferase</keyword>
<accession>A0A0M6YAI0</accession>
<protein>
    <submittedName>
        <fullName evidence="2">Sulfotransferase domain protein</fullName>
    </submittedName>
</protein>
<keyword evidence="3" id="KW-1185">Reference proteome</keyword>
<dbReference type="SUPFAM" id="SSF52540">
    <property type="entry name" value="P-loop containing nucleoside triphosphate hydrolases"/>
    <property type="match status" value="1"/>
</dbReference>
<dbReference type="Pfam" id="PF00685">
    <property type="entry name" value="Sulfotransfer_1"/>
    <property type="match status" value="1"/>
</dbReference>
<name>A0A0M6YAI0_9HYPH</name>
<evidence type="ECO:0000313" key="3">
    <source>
        <dbReference type="Proteomes" id="UP000048926"/>
    </source>
</evidence>
<organism evidence="2 3">
    <name type="scientific">Roseibium aggregatum</name>
    <dbReference type="NCBI Taxonomy" id="187304"/>
    <lineage>
        <taxon>Bacteria</taxon>
        <taxon>Pseudomonadati</taxon>
        <taxon>Pseudomonadota</taxon>
        <taxon>Alphaproteobacteria</taxon>
        <taxon>Hyphomicrobiales</taxon>
        <taxon>Stappiaceae</taxon>
        <taxon>Roseibium</taxon>
    </lineage>
</organism>
<dbReference type="Gene3D" id="3.40.50.300">
    <property type="entry name" value="P-loop containing nucleotide triphosphate hydrolases"/>
    <property type="match status" value="1"/>
</dbReference>
<sequence length="286" mass="32832">MTASPILVTSPTTRSGTTLLQRLITSSENGICYGETCGRRIINLCEFAHKEIVNVQNNQERQAFEWNNIFEENYDYWMVGLDLPAEFPTHALVGAVQVYRQSYDDATQAIDKDIWAVKVPNVSFQSVVKTSDLISDLKCIYIYRNVYDVLRSQKSKGWITDLSKLVEGCTEWIANTEVIVTLKRNQFENLPAMLHVVEYEDLTENLQENIDRIEAFTNLTGIKPEVADTKINTWKPTSASNFEPEVSYTPPQNLSRQECEIIDKICGHRMRELYPDLQMERYLANA</sequence>
<dbReference type="RefSeq" id="WP_055661184.1">
    <property type="nucleotide sequence ID" value="NZ_CXST01000005.1"/>
</dbReference>
<dbReference type="OrthoDB" id="7677081at2"/>
<dbReference type="EMBL" id="CXST01000005">
    <property type="protein sequence ID" value="CTQ47095.1"/>
    <property type="molecule type" value="Genomic_DNA"/>
</dbReference>
<dbReference type="Proteomes" id="UP000048926">
    <property type="component" value="Unassembled WGS sequence"/>
</dbReference>
<evidence type="ECO:0000259" key="1">
    <source>
        <dbReference type="Pfam" id="PF00685"/>
    </source>
</evidence>
<dbReference type="InterPro" id="IPR000863">
    <property type="entry name" value="Sulfotransferase_dom"/>
</dbReference>
<dbReference type="InterPro" id="IPR027417">
    <property type="entry name" value="P-loop_NTPase"/>
</dbReference>
<feature type="domain" description="Sulfotransferase" evidence="1">
    <location>
        <begin position="12"/>
        <end position="243"/>
    </location>
</feature>
<reference evidence="3" key="1">
    <citation type="submission" date="2015-07" db="EMBL/GenBank/DDBJ databases">
        <authorList>
            <person name="Rodrigo-Torres Lidia"/>
            <person name="Arahal R.David."/>
        </authorList>
    </citation>
    <scope>NUCLEOTIDE SEQUENCE [LARGE SCALE GENOMIC DNA]</scope>
    <source>
        <strain evidence="3">CECT 4801</strain>
    </source>
</reference>
<proteinExistence type="predicted"/>
<gene>
    <name evidence="2" type="ORF">LAL4801_05556</name>
</gene>